<evidence type="ECO:0000256" key="1">
    <source>
        <dbReference type="ARBA" id="ARBA00001974"/>
    </source>
</evidence>
<keyword evidence="6" id="KW-0274">FAD</keyword>
<keyword evidence="9" id="KW-0503">Monooxygenase</keyword>
<keyword evidence="4" id="KW-0285">Flavoprotein</keyword>
<keyword evidence="5 11" id="KW-0812">Transmembrane</keyword>
<sequence>MRSSTDFRIIIVGGGIAGLTLALMLDKFDIDYILLEARKEFAPQVGASIGMMPNGLLILDQLGCYEDIRAKAMNYSFNDMNVRAANGQSMICNKNLIAHLQKRQWLLQVLYEHVQHKDRLLAQHRVSRIDVSASGVQVTADNGKTFSGTIVLGVDGVHSSTRHEMRRIANKIEPGYFPAADENNAACHYQCIFGISKDVPNFPEDEQSMVTGEGHSFLVMSGPGKRVYWFFFNRIPEAKFGDEIPKYSREDELKVVEENRNLAITEQIKFSDLYATRISSTLAPLHEFVFQKWFFHRILLMGDSVHKPNPISAMGGNGAIETVADFMNALLDMRDTRENGLQQLTTQEIATLFAKVQDARNVRASEIITNAHEMQALFALEKPIVSKLILQYMGSYLGPKDLLLKQLAGSVVSGTKVKQLPVPLRPRVMPFDHELPRRSAISKRGAWQRILWTVYTILLLLISIRVTSMVFDRPRDIRDWNSFLQRAWTGRTALYEGLHKATSAARYATSGSHLLPRLRVMYLMSQLISPLLIYTIEGYRAGNFGTVTSFPSLFTGGMLLCGFSGVVPIHAIVSSWNSFTTPVDRSVPTALVKTLVPALTAGYILPTLMMCALPTETRSGLWQFPPLLFSAITACASFMRSWWQRKGQSTAISDESFQLEFECYQNLDVPMLKSVYEYAFAIQATAHMATILYSASIGLPIFNLGFTLPYAFHRNSTMGTPLHMVWDLRRAGYIRTNQTAKASLAIIIANVVFGPGATWAGLWSWRECLCVIWAAVCCGVESWRSFIVHSLFRVWDGIVVPWRLRVYHRGLEECVGQRYTFWKTLPLQNLGAIQVGCRTTVRISGLV</sequence>
<evidence type="ECO:0000256" key="10">
    <source>
        <dbReference type="ARBA" id="ARBA00023136"/>
    </source>
</evidence>
<reference evidence="13 14" key="1">
    <citation type="submission" date="2020-05" db="EMBL/GenBank/DDBJ databases">
        <title>Identification and distribution of gene clusters putatively required for synthesis of sphingolipid metabolism inhibitors in phylogenetically diverse species of the filamentous fungus Fusarium.</title>
        <authorList>
            <person name="Kim H.-S."/>
            <person name="Busman M."/>
            <person name="Brown D.W."/>
            <person name="Divon H."/>
            <person name="Uhlig S."/>
            <person name="Proctor R.H."/>
        </authorList>
    </citation>
    <scope>NUCLEOTIDE SEQUENCE [LARGE SCALE GENOMIC DNA]</scope>
    <source>
        <strain evidence="13 14">NRRL 36939</strain>
    </source>
</reference>
<evidence type="ECO:0000256" key="9">
    <source>
        <dbReference type="ARBA" id="ARBA00023033"/>
    </source>
</evidence>
<dbReference type="EMBL" id="JAAOAS010000177">
    <property type="protein sequence ID" value="KAF5587647.1"/>
    <property type="molecule type" value="Genomic_DNA"/>
</dbReference>
<feature type="transmembrane region" description="Helical" evidence="11">
    <location>
        <begin position="7"/>
        <end position="25"/>
    </location>
</feature>
<evidence type="ECO:0000256" key="2">
    <source>
        <dbReference type="ARBA" id="ARBA00004370"/>
    </source>
</evidence>
<feature type="transmembrane region" description="Helical" evidence="11">
    <location>
        <begin position="520"/>
        <end position="541"/>
    </location>
</feature>
<protein>
    <submittedName>
        <fullName evidence="13">FAD binding domain-containing protein</fullName>
    </submittedName>
</protein>
<dbReference type="OrthoDB" id="16820at2759"/>
<dbReference type="InterPro" id="IPR036188">
    <property type="entry name" value="FAD/NAD-bd_sf"/>
</dbReference>
<dbReference type="Gene3D" id="3.50.50.60">
    <property type="entry name" value="FAD/NAD(P)-binding domain"/>
    <property type="match status" value="1"/>
</dbReference>
<dbReference type="PANTHER" id="PTHR47356:SF2">
    <property type="entry name" value="FAD-BINDING DOMAIN-CONTAINING PROTEIN-RELATED"/>
    <property type="match status" value="1"/>
</dbReference>
<feature type="transmembrane region" description="Helical" evidence="11">
    <location>
        <begin position="621"/>
        <end position="639"/>
    </location>
</feature>
<dbReference type="PANTHER" id="PTHR47356">
    <property type="entry name" value="FAD-DEPENDENT MONOOXYGENASE ASQG-RELATED"/>
    <property type="match status" value="1"/>
</dbReference>
<evidence type="ECO:0000256" key="4">
    <source>
        <dbReference type="ARBA" id="ARBA00022630"/>
    </source>
</evidence>
<keyword evidence="7 11" id="KW-1133">Transmembrane helix</keyword>
<dbReference type="InterPro" id="IPR050562">
    <property type="entry name" value="FAD_mOase_fung"/>
</dbReference>
<evidence type="ECO:0000256" key="11">
    <source>
        <dbReference type="SAM" id="Phobius"/>
    </source>
</evidence>
<comment type="cofactor">
    <cofactor evidence="1">
        <name>FAD</name>
        <dbReference type="ChEBI" id="CHEBI:57692"/>
    </cofactor>
</comment>
<evidence type="ECO:0000313" key="13">
    <source>
        <dbReference type="EMBL" id="KAF5587647.1"/>
    </source>
</evidence>
<comment type="caution">
    <text evidence="13">The sequence shown here is derived from an EMBL/GenBank/DDBJ whole genome shotgun (WGS) entry which is preliminary data.</text>
</comment>
<dbReference type="GO" id="GO:0016020">
    <property type="term" value="C:membrane"/>
    <property type="evidence" value="ECO:0007669"/>
    <property type="project" value="UniProtKB-SubCell"/>
</dbReference>
<feature type="transmembrane region" description="Helical" evidence="11">
    <location>
        <begin position="594"/>
        <end position="615"/>
    </location>
</feature>
<evidence type="ECO:0000256" key="7">
    <source>
        <dbReference type="ARBA" id="ARBA00022989"/>
    </source>
</evidence>
<comment type="subcellular location">
    <subcellularLocation>
        <location evidence="2">Membrane</location>
    </subcellularLocation>
</comment>
<dbReference type="PRINTS" id="PR00420">
    <property type="entry name" value="RNGMNOXGNASE"/>
</dbReference>
<organism evidence="13 14">
    <name type="scientific">Fusarium pseudocircinatum</name>
    <dbReference type="NCBI Taxonomy" id="56676"/>
    <lineage>
        <taxon>Eukaryota</taxon>
        <taxon>Fungi</taxon>
        <taxon>Dikarya</taxon>
        <taxon>Ascomycota</taxon>
        <taxon>Pezizomycotina</taxon>
        <taxon>Sordariomycetes</taxon>
        <taxon>Hypocreomycetidae</taxon>
        <taxon>Hypocreales</taxon>
        <taxon>Nectriaceae</taxon>
        <taxon>Fusarium</taxon>
        <taxon>Fusarium fujikuroi species complex</taxon>
    </lineage>
</organism>
<gene>
    <name evidence="13" type="ORF">FPCIR_7477</name>
</gene>
<dbReference type="Proteomes" id="UP000546213">
    <property type="component" value="Unassembled WGS sequence"/>
</dbReference>
<feature type="transmembrane region" description="Helical" evidence="11">
    <location>
        <begin position="553"/>
        <end position="573"/>
    </location>
</feature>
<dbReference type="SUPFAM" id="SSF51905">
    <property type="entry name" value="FAD/NAD(P)-binding domain"/>
    <property type="match status" value="1"/>
</dbReference>
<keyword evidence="14" id="KW-1185">Reference proteome</keyword>
<name>A0A8H5P2I3_9HYPO</name>
<evidence type="ECO:0000313" key="14">
    <source>
        <dbReference type="Proteomes" id="UP000546213"/>
    </source>
</evidence>
<dbReference type="GO" id="GO:0071949">
    <property type="term" value="F:FAD binding"/>
    <property type="evidence" value="ECO:0007669"/>
    <property type="project" value="InterPro"/>
</dbReference>
<feature type="domain" description="FAD-binding" evidence="12">
    <location>
        <begin position="8"/>
        <end position="331"/>
    </location>
</feature>
<evidence type="ECO:0000256" key="6">
    <source>
        <dbReference type="ARBA" id="ARBA00022827"/>
    </source>
</evidence>
<keyword evidence="8" id="KW-0560">Oxidoreductase</keyword>
<accession>A0A8H5P2I3</accession>
<evidence type="ECO:0000256" key="3">
    <source>
        <dbReference type="ARBA" id="ARBA00007992"/>
    </source>
</evidence>
<proteinExistence type="inferred from homology"/>
<evidence type="ECO:0000256" key="5">
    <source>
        <dbReference type="ARBA" id="ARBA00022692"/>
    </source>
</evidence>
<feature type="transmembrane region" description="Helical" evidence="11">
    <location>
        <begin position="450"/>
        <end position="471"/>
    </location>
</feature>
<dbReference type="AlphaFoldDB" id="A0A8H5P2I3"/>
<comment type="similarity">
    <text evidence="3">Belongs to the paxM FAD-dependent monooxygenase family.</text>
</comment>
<dbReference type="InterPro" id="IPR002938">
    <property type="entry name" value="FAD-bd"/>
</dbReference>
<dbReference type="GO" id="GO:0004497">
    <property type="term" value="F:monooxygenase activity"/>
    <property type="evidence" value="ECO:0007669"/>
    <property type="project" value="UniProtKB-KW"/>
</dbReference>
<evidence type="ECO:0000256" key="8">
    <source>
        <dbReference type="ARBA" id="ARBA00023002"/>
    </source>
</evidence>
<dbReference type="Pfam" id="PF01494">
    <property type="entry name" value="FAD_binding_3"/>
    <property type="match status" value="1"/>
</dbReference>
<keyword evidence="10 11" id="KW-0472">Membrane</keyword>
<evidence type="ECO:0000259" key="12">
    <source>
        <dbReference type="Pfam" id="PF01494"/>
    </source>
</evidence>